<evidence type="ECO:0000259" key="1">
    <source>
        <dbReference type="PROSITE" id="PS51819"/>
    </source>
</evidence>
<dbReference type="InterPro" id="IPR004360">
    <property type="entry name" value="Glyas_Fos-R_dOase_dom"/>
</dbReference>
<dbReference type="Pfam" id="PF00903">
    <property type="entry name" value="Glyoxalase"/>
    <property type="match status" value="1"/>
</dbReference>
<evidence type="ECO:0000313" key="3">
    <source>
        <dbReference type="Proteomes" id="UP000664132"/>
    </source>
</evidence>
<dbReference type="InterPro" id="IPR029068">
    <property type="entry name" value="Glyas_Bleomycin-R_OHBP_Dase"/>
</dbReference>
<dbReference type="PROSITE" id="PS51819">
    <property type="entry name" value="VOC"/>
    <property type="match status" value="1"/>
</dbReference>
<dbReference type="OrthoDB" id="447346at2759"/>
<name>A0A8H7WAK0_9HELO</name>
<dbReference type="InterPro" id="IPR037523">
    <property type="entry name" value="VOC_core"/>
</dbReference>
<organism evidence="2 3">
    <name type="scientific">Cadophora malorum</name>
    <dbReference type="NCBI Taxonomy" id="108018"/>
    <lineage>
        <taxon>Eukaryota</taxon>
        <taxon>Fungi</taxon>
        <taxon>Dikarya</taxon>
        <taxon>Ascomycota</taxon>
        <taxon>Pezizomycotina</taxon>
        <taxon>Leotiomycetes</taxon>
        <taxon>Helotiales</taxon>
        <taxon>Ploettnerulaceae</taxon>
        <taxon>Cadophora</taxon>
    </lineage>
</organism>
<dbReference type="PANTHER" id="PTHR33993:SF2">
    <property type="entry name" value="VOC DOMAIN-CONTAINING PROTEIN"/>
    <property type="match status" value="1"/>
</dbReference>
<dbReference type="Gene3D" id="3.10.180.10">
    <property type="entry name" value="2,3-Dihydroxybiphenyl 1,2-Dioxygenase, domain 1"/>
    <property type="match status" value="1"/>
</dbReference>
<reference evidence="2" key="1">
    <citation type="submission" date="2021-02" db="EMBL/GenBank/DDBJ databases">
        <title>Genome sequence Cadophora malorum strain M34.</title>
        <authorList>
            <person name="Stefanovic E."/>
            <person name="Vu D."/>
            <person name="Scully C."/>
            <person name="Dijksterhuis J."/>
            <person name="Roader J."/>
            <person name="Houbraken J."/>
        </authorList>
    </citation>
    <scope>NUCLEOTIDE SEQUENCE</scope>
    <source>
        <strain evidence="2">M34</strain>
    </source>
</reference>
<evidence type="ECO:0000313" key="2">
    <source>
        <dbReference type="EMBL" id="KAG4419788.1"/>
    </source>
</evidence>
<dbReference type="Proteomes" id="UP000664132">
    <property type="component" value="Unassembled WGS sequence"/>
</dbReference>
<keyword evidence="3" id="KW-1185">Reference proteome</keyword>
<dbReference type="AlphaFoldDB" id="A0A8H7WAK0"/>
<comment type="caution">
    <text evidence="2">The sequence shown here is derived from an EMBL/GenBank/DDBJ whole genome shotgun (WGS) entry which is preliminary data.</text>
</comment>
<dbReference type="SUPFAM" id="SSF54593">
    <property type="entry name" value="Glyoxalase/Bleomycin resistance protein/Dihydroxybiphenyl dioxygenase"/>
    <property type="match status" value="1"/>
</dbReference>
<dbReference type="CDD" id="cd07247">
    <property type="entry name" value="SgaA_N_like"/>
    <property type="match status" value="1"/>
</dbReference>
<dbReference type="PANTHER" id="PTHR33993">
    <property type="entry name" value="GLYOXALASE-RELATED"/>
    <property type="match status" value="1"/>
</dbReference>
<sequence length="146" mass="16159">MASESCTDKRPVTGSITWTEIPATDMSRVQKFYSDVFGWTYDGMPPMLDANGSPTFVMFNKGHTNGGFVKVEPEDFLSAALQPNNDEKKKLSVRNTITVDSVDESLKKVEEAGGKLYIPKVQLPNNMGFVAYFTDSEGNVMGLWSM</sequence>
<dbReference type="InterPro" id="IPR052164">
    <property type="entry name" value="Anthracycline_SecMetBiosynth"/>
</dbReference>
<feature type="domain" description="VOC" evidence="1">
    <location>
        <begin position="15"/>
        <end position="146"/>
    </location>
</feature>
<accession>A0A8H7WAK0</accession>
<dbReference type="EMBL" id="JAFJYH010000098">
    <property type="protein sequence ID" value="KAG4419788.1"/>
    <property type="molecule type" value="Genomic_DNA"/>
</dbReference>
<protein>
    <recommendedName>
        <fullName evidence="1">VOC domain-containing protein</fullName>
    </recommendedName>
</protein>
<gene>
    <name evidence="2" type="ORF">IFR04_007098</name>
</gene>
<proteinExistence type="predicted"/>